<reference evidence="8 9" key="1">
    <citation type="submission" date="2017-01" db="EMBL/GenBank/DDBJ databases">
        <authorList>
            <person name="Erauso G."/>
        </authorList>
    </citation>
    <scope>NUCLEOTIDE SEQUENCE [LARGE SCALE GENOMIC DNA]</scope>
    <source>
        <strain evidence="8">MESINF1</strain>
    </source>
</reference>
<feature type="binding site" evidence="7">
    <location>
        <begin position="12"/>
        <end position="13"/>
    </location>
    <ligand>
        <name>substrate</name>
    </ligand>
</feature>
<keyword evidence="3 7" id="KW-0133">Cell shape</keyword>
<comment type="similarity">
    <text evidence="7">Belongs to the aspartate/glutamate racemases family.</text>
</comment>
<comment type="catalytic activity">
    <reaction evidence="1 7">
        <text>L-glutamate = D-glutamate</text>
        <dbReference type="Rhea" id="RHEA:12813"/>
        <dbReference type="ChEBI" id="CHEBI:29985"/>
        <dbReference type="ChEBI" id="CHEBI:29986"/>
        <dbReference type="EC" id="5.1.1.3"/>
    </reaction>
</comment>
<organism evidence="8 9">
    <name type="scientific">Mesotoga infera</name>
    <dbReference type="NCBI Taxonomy" id="1236046"/>
    <lineage>
        <taxon>Bacteria</taxon>
        <taxon>Thermotogati</taxon>
        <taxon>Thermotogota</taxon>
        <taxon>Thermotogae</taxon>
        <taxon>Kosmotogales</taxon>
        <taxon>Kosmotogaceae</taxon>
        <taxon>Mesotoga</taxon>
    </lineage>
</organism>
<dbReference type="EC" id="5.1.1.3" evidence="2 7"/>
<evidence type="ECO:0000313" key="9">
    <source>
        <dbReference type="Proteomes" id="UP000250796"/>
    </source>
</evidence>
<feature type="binding site" evidence="7">
    <location>
        <begin position="189"/>
        <end position="190"/>
    </location>
    <ligand>
        <name>substrate</name>
    </ligand>
</feature>
<feature type="binding site" evidence="7">
    <location>
        <begin position="45"/>
        <end position="46"/>
    </location>
    <ligand>
        <name>substrate</name>
    </ligand>
</feature>
<dbReference type="GO" id="GO:0009252">
    <property type="term" value="P:peptidoglycan biosynthetic process"/>
    <property type="evidence" value="ECO:0007669"/>
    <property type="project" value="UniProtKB-UniRule"/>
</dbReference>
<dbReference type="PANTHER" id="PTHR21198">
    <property type="entry name" value="GLUTAMATE RACEMASE"/>
    <property type="match status" value="1"/>
</dbReference>
<dbReference type="PROSITE" id="PS00924">
    <property type="entry name" value="ASP_GLU_RACEMASE_2"/>
    <property type="match status" value="1"/>
</dbReference>
<keyword evidence="9" id="KW-1185">Reference proteome</keyword>
<dbReference type="GO" id="GO:0071555">
    <property type="term" value="P:cell wall organization"/>
    <property type="evidence" value="ECO:0007669"/>
    <property type="project" value="UniProtKB-KW"/>
</dbReference>
<dbReference type="InterPro" id="IPR015942">
    <property type="entry name" value="Asp/Glu/hydantoin_racemase"/>
</dbReference>
<feature type="active site" description="Proton donor/acceptor" evidence="7">
    <location>
        <position position="76"/>
    </location>
</feature>
<dbReference type="AlphaFoldDB" id="A0A7Z7LI69"/>
<keyword evidence="4 7" id="KW-0573">Peptidoglycan synthesis</keyword>
<name>A0A7Z7LI69_9BACT</name>
<dbReference type="Proteomes" id="UP000250796">
    <property type="component" value="Chromosome MESINF"/>
</dbReference>
<dbReference type="InterPro" id="IPR001920">
    <property type="entry name" value="Asp/Glu_race"/>
</dbReference>
<dbReference type="UniPathway" id="UPA00219"/>
<dbReference type="KEGG" id="minf:MESINF_2545"/>
<dbReference type="GO" id="GO:0008360">
    <property type="term" value="P:regulation of cell shape"/>
    <property type="evidence" value="ECO:0007669"/>
    <property type="project" value="UniProtKB-KW"/>
</dbReference>
<gene>
    <name evidence="7 8" type="primary">murI</name>
    <name evidence="8" type="ORF">MESINF_2545</name>
</gene>
<dbReference type="EMBL" id="LS974202">
    <property type="protein sequence ID" value="SSC13985.1"/>
    <property type="molecule type" value="Genomic_DNA"/>
</dbReference>
<dbReference type="GO" id="GO:0008881">
    <property type="term" value="F:glutamate racemase activity"/>
    <property type="evidence" value="ECO:0007669"/>
    <property type="project" value="UniProtKB-UniRule"/>
</dbReference>
<evidence type="ECO:0000256" key="5">
    <source>
        <dbReference type="ARBA" id="ARBA00023235"/>
    </source>
</evidence>
<dbReference type="Gene3D" id="3.40.50.1860">
    <property type="match status" value="2"/>
</dbReference>
<proteinExistence type="inferred from homology"/>
<dbReference type="InterPro" id="IPR033134">
    <property type="entry name" value="Asp/Glu_racemase_AS_2"/>
</dbReference>
<evidence type="ECO:0000313" key="8">
    <source>
        <dbReference type="EMBL" id="SSC13985.1"/>
    </source>
</evidence>
<protein>
    <recommendedName>
        <fullName evidence="2 7">Glutamate racemase</fullName>
        <ecNumber evidence="2 7">5.1.1.3</ecNumber>
    </recommendedName>
</protein>
<evidence type="ECO:0000256" key="1">
    <source>
        <dbReference type="ARBA" id="ARBA00001602"/>
    </source>
</evidence>
<dbReference type="NCBIfam" id="TIGR00067">
    <property type="entry name" value="glut_race"/>
    <property type="match status" value="1"/>
</dbReference>
<dbReference type="RefSeq" id="WP_408631259.1">
    <property type="nucleotide sequence ID" value="NZ_LS974202.1"/>
</dbReference>
<dbReference type="FunFam" id="3.40.50.1860:FF:000001">
    <property type="entry name" value="Glutamate racemase"/>
    <property type="match status" value="1"/>
</dbReference>
<keyword evidence="5 7" id="KW-0413">Isomerase</keyword>
<evidence type="ECO:0000256" key="4">
    <source>
        <dbReference type="ARBA" id="ARBA00022984"/>
    </source>
</evidence>
<evidence type="ECO:0000256" key="7">
    <source>
        <dbReference type="HAMAP-Rule" id="MF_00258"/>
    </source>
</evidence>
<feature type="active site" description="Proton donor/acceptor" evidence="7">
    <location>
        <position position="188"/>
    </location>
</feature>
<comment type="pathway">
    <text evidence="7">Cell wall biogenesis; peptidoglycan biosynthesis.</text>
</comment>
<keyword evidence="6 7" id="KW-0961">Cell wall biogenesis/degradation</keyword>
<dbReference type="PANTHER" id="PTHR21198:SF2">
    <property type="entry name" value="GLUTAMATE RACEMASE"/>
    <property type="match status" value="1"/>
</dbReference>
<feature type="binding site" evidence="7">
    <location>
        <begin position="77"/>
        <end position="78"/>
    </location>
    <ligand>
        <name>substrate</name>
    </ligand>
</feature>
<sequence>MLKNNLKIGVFDSGIGGLTVLKKLLQGFPRGVDFFYFADTARVPYGSKPIETLRGYVGEIFDFFFQLGIDAIVTACNTSDSILSQREKQNLPVPYFSIIDPTVRAVGSIAPKGSEVSILATSNTVRRSLYLRKLFRYENLRRITQKACPLFVPIIEEGIWEGEIVDAVVRYYLAEINRMEPDYLILGCTHYPFIRKVIEASISQKTLLVDPADYILVDLKNWIGETGDKESRVTYYVSGNPESFQRILGRYFQREGNVIPVDLVDERITIRG</sequence>
<evidence type="ECO:0000256" key="3">
    <source>
        <dbReference type="ARBA" id="ARBA00022960"/>
    </source>
</evidence>
<evidence type="ECO:0000256" key="6">
    <source>
        <dbReference type="ARBA" id="ARBA00023316"/>
    </source>
</evidence>
<dbReference type="Pfam" id="PF01177">
    <property type="entry name" value="Asp_Glu_race"/>
    <property type="match status" value="1"/>
</dbReference>
<dbReference type="SUPFAM" id="SSF53681">
    <property type="entry name" value="Aspartate/glutamate racemase"/>
    <property type="match status" value="2"/>
</dbReference>
<accession>A0A7Z7LI69</accession>
<evidence type="ECO:0000256" key="2">
    <source>
        <dbReference type="ARBA" id="ARBA00013090"/>
    </source>
</evidence>
<dbReference type="HAMAP" id="MF_00258">
    <property type="entry name" value="Glu_racemase"/>
    <property type="match status" value="1"/>
</dbReference>
<dbReference type="InterPro" id="IPR004391">
    <property type="entry name" value="Glu_race"/>
</dbReference>
<comment type="function">
    <text evidence="7">Provides the (R)-glutamate required for cell wall biosynthesis.</text>
</comment>